<evidence type="ECO:0000256" key="8">
    <source>
        <dbReference type="ARBA" id="ARBA00023049"/>
    </source>
</evidence>
<comment type="similarity">
    <text evidence="10">Belongs to the peptidase M48 family.</text>
</comment>
<keyword evidence="4" id="KW-0479">Metal-binding</keyword>
<name>A0ABU0CLV4_9BACI</name>
<feature type="transmembrane region" description="Helical" evidence="11">
    <location>
        <begin position="42"/>
        <end position="65"/>
    </location>
</feature>
<dbReference type="InterPro" id="IPR050083">
    <property type="entry name" value="HtpX_protease"/>
</dbReference>
<evidence type="ECO:0000256" key="5">
    <source>
        <dbReference type="ARBA" id="ARBA00022801"/>
    </source>
</evidence>
<evidence type="ECO:0000256" key="7">
    <source>
        <dbReference type="ARBA" id="ARBA00022989"/>
    </source>
</evidence>
<gene>
    <name evidence="13" type="ORF">J2S00_000164</name>
</gene>
<dbReference type="PANTHER" id="PTHR43221:SF2">
    <property type="entry name" value="PROTEASE HTPX HOMOLOG"/>
    <property type="match status" value="1"/>
</dbReference>
<evidence type="ECO:0000313" key="14">
    <source>
        <dbReference type="Proteomes" id="UP001232445"/>
    </source>
</evidence>
<dbReference type="CDD" id="cd07337">
    <property type="entry name" value="M48B_HtpX_like"/>
    <property type="match status" value="1"/>
</dbReference>
<protein>
    <submittedName>
        <fullName evidence="13">Heat shock protein HtpX</fullName>
        <ecNumber evidence="13">3.4.24.-</ecNumber>
    </submittedName>
</protein>
<evidence type="ECO:0000256" key="6">
    <source>
        <dbReference type="ARBA" id="ARBA00022833"/>
    </source>
</evidence>
<dbReference type="InterPro" id="IPR001915">
    <property type="entry name" value="Peptidase_M48"/>
</dbReference>
<dbReference type="RefSeq" id="WP_307334470.1">
    <property type="nucleotide sequence ID" value="NZ_JAUSUQ010000001.1"/>
</dbReference>
<reference evidence="13 14" key="1">
    <citation type="submission" date="2023-07" db="EMBL/GenBank/DDBJ databases">
        <title>Genomic Encyclopedia of Type Strains, Phase IV (KMG-IV): sequencing the most valuable type-strain genomes for metagenomic binning, comparative biology and taxonomic classification.</title>
        <authorList>
            <person name="Goeker M."/>
        </authorList>
    </citation>
    <scope>NUCLEOTIDE SEQUENCE [LARGE SCALE GENOMIC DNA]</scope>
    <source>
        <strain evidence="13 14">DSM 17740</strain>
    </source>
</reference>
<dbReference type="PANTHER" id="PTHR43221">
    <property type="entry name" value="PROTEASE HTPX"/>
    <property type="match status" value="1"/>
</dbReference>
<sequence length="289" mass="32458">MYVADFVRTLIEKRNVGAGIYLILNILLVIFLFGGFDHPQGIVTGLFIYALSLTIALSPVGEWVLRKQLGCKPLVRREHIERLQPLFEEVKERARALDPSIPQDVKLFISNDNEPNAFATGRKTICVTKGFLQYSDEQIKATLAHEFGHLSKKDTDLILFISVGNLIVATIFVIYRIIFYIIGFMAGAVYRSLAPIIITIFVDLILVGLIWIWTKIGTLLVMHSNRQNEYFADDFARRCGYGEHLISVLDSLSQHDQSSGKGLWANLAASHPDADQRIARLEKVVAANV</sequence>
<evidence type="ECO:0000256" key="10">
    <source>
        <dbReference type="RuleBase" id="RU003983"/>
    </source>
</evidence>
<keyword evidence="1" id="KW-1003">Cell membrane</keyword>
<keyword evidence="2 10" id="KW-0645">Protease</keyword>
<organism evidence="13 14">
    <name type="scientific">Caldalkalibacillus uzonensis</name>
    <dbReference type="NCBI Taxonomy" id="353224"/>
    <lineage>
        <taxon>Bacteria</taxon>
        <taxon>Bacillati</taxon>
        <taxon>Bacillota</taxon>
        <taxon>Bacilli</taxon>
        <taxon>Bacillales</taxon>
        <taxon>Bacillaceae</taxon>
        <taxon>Caldalkalibacillus</taxon>
    </lineage>
</organism>
<evidence type="ECO:0000256" key="4">
    <source>
        <dbReference type="ARBA" id="ARBA00022723"/>
    </source>
</evidence>
<dbReference type="EMBL" id="JAUSUQ010000001">
    <property type="protein sequence ID" value="MDQ0337394.1"/>
    <property type="molecule type" value="Genomic_DNA"/>
</dbReference>
<dbReference type="Proteomes" id="UP001232445">
    <property type="component" value="Unassembled WGS sequence"/>
</dbReference>
<dbReference type="Pfam" id="PF01435">
    <property type="entry name" value="Peptidase_M48"/>
    <property type="match status" value="1"/>
</dbReference>
<keyword evidence="6 10" id="KW-0862">Zinc</keyword>
<feature type="domain" description="Peptidase M48" evidence="12">
    <location>
        <begin position="88"/>
        <end position="283"/>
    </location>
</feature>
<keyword evidence="7 11" id="KW-1133">Transmembrane helix</keyword>
<feature type="transmembrane region" description="Helical" evidence="11">
    <location>
        <begin position="18"/>
        <end position="36"/>
    </location>
</feature>
<feature type="transmembrane region" description="Helical" evidence="11">
    <location>
        <begin position="188"/>
        <end position="213"/>
    </location>
</feature>
<feature type="transmembrane region" description="Helical" evidence="11">
    <location>
        <begin position="157"/>
        <end position="182"/>
    </location>
</feature>
<dbReference type="GO" id="GO:0016787">
    <property type="term" value="F:hydrolase activity"/>
    <property type="evidence" value="ECO:0007669"/>
    <property type="project" value="UniProtKB-KW"/>
</dbReference>
<keyword evidence="5 10" id="KW-0378">Hydrolase</keyword>
<evidence type="ECO:0000313" key="13">
    <source>
        <dbReference type="EMBL" id="MDQ0337394.1"/>
    </source>
</evidence>
<evidence type="ECO:0000256" key="1">
    <source>
        <dbReference type="ARBA" id="ARBA00022475"/>
    </source>
</evidence>
<keyword evidence="9 11" id="KW-0472">Membrane</keyword>
<evidence type="ECO:0000256" key="2">
    <source>
        <dbReference type="ARBA" id="ARBA00022670"/>
    </source>
</evidence>
<keyword evidence="8 10" id="KW-0482">Metalloprotease</keyword>
<keyword evidence="13" id="KW-0346">Stress response</keyword>
<dbReference type="Gene3D" id="3.30.2010.10">
    <property type="entry name" value="Metalloproteases ('zincins'), catalytic domain"/>
    <property type="match status" value="1"/>
</dbReference>
<evidence type="ECO:0000256" key="3">
    <source>
        <dbReference type="ARBA" id="ARBA00022692"/>
    </source>
</evidence>
<proteinExistence type="inferred from homology"/>
<comment type="cofactor">
    <cofactor evidence="10">
        <name>Zn(2+)</name>
        <dbReference type="ChEBI" id="CHEBI:29105"/>
    </cofactor>
    <text evidence="10">Binds 1 zinc ion per subunit.</text>
</comment>
<dbReference type="EC" id="3.4.24.-" evidence="13"/>
<accession>A0ABU0CLV4</accession>
<comment type="caution">
    <text evidence="13">The sequence shown here is derived from an EMBL/GenBank/DDBJ whole genome shotgun (WGS) entry which is preliminary data.</text>
</comment>
<keyword evidence="3 11" id="KW-0812">Transmembrane</keyword>
<evidence type="ECO:0000259" key="12">
    <source>
        <dbReference type="Pfam" id="PF01435"/>
    </source>
</evidence>
<keyword evidence="14" id="KW-1185">Reference proteome</keyword>
<evidence type="ECO:0000256" key="11">
    <source>
        <dbReference type="SAM" id="Phobius"/>
    </source>
</evidence>
<evidence type="ECO:0000256" key="9">
    <source>
        <dbReference type="ARBA" id="ARBA00023136"/>
    </source>
</evidence>